<protein>
    <submittedName>
        <fullName evidence="2">FAD-dependent dehydrogenase</fullName>
    </submittedName>
</protein>
<gene>
    <name evidence="2" type="ORF">J2X15_001254</name>
</gene>
<dbReference type="Proteomes" id="UP001268089">
    <property type="component" value="Unassembled WGS sequence"/>
</dbReference>
<dbReference type="InterPro" id="IPR049516">
    <property type="entry name" value="FAD-depend_C"/>
</dbReference>
<comment type="caution">
    <text evidence="2">The sequence shown here is derived from an EMBL/GenBank/DDBJ whole genome shotgun (WGS) entry which is preliminary data.</text>
</comment>
<evidence type="ECO:0000313" key="2">
    <source>
        <dbReference type="EMBL" id="MDR7305976.1"/>
    </source>
</evidence>
<dbReference type="InterPro" id="IPR036188">
    <property type="entry name" value="FAD/NAD-bd_sf"/>
</dbReference>
<reference evidence="2 3" key="1">
    <citation type="submission" date="2023-07" db="EMBL/GenBank/DDBJ databases">
        <title>Sorghum-associated microbial communities from plants grown in Nebraska, USA.</title>
        <authorList>
            <person name="Schachtman D."/>
        </authorList>
    </citation>
    <scope>NUCLEOTIDE SEQUENCE [LARGE SCALE GENOMIC DNA]</scope>
    <source>
        <strain evidence="2 3">BE308</strain>
    </source>
</reference>
<dbReference type="PIRSF" id="PIRSF038984">
    <property type="entry name" value="FAD_binding_protein"/>
    <property type="match status" value="1"/>
</dbReference>
<dbReference type="Gene3D" id="3.50.50.60">
    <property type="entry name" value="FAD/NAD(P)-binding domain"/>
    <property type="match status" value="2"/>
</dbReference>
<dbReference type="Pfam" id="PF21688">
    <property type="entry name" value="FAD-depend_C"/>
    <property type="match status" value="1"/>
</dbReference>
<name>A0ABU1ZK96_9BURK</name>
<dbReference type="RefSeq" id="WP_310340421.1">
    <property type="nucleotide sequence ID" value="NZ_JAVDXO010000002.1"/>
</dbReference>
<dbReference type="Gene3D" id="3.30.70.2700">
    <property type="match status" value="1"/>
</dbReference>
<evidence type="ECO:0000313" key="3">
    <source>
        <dbReference type="Proteomes" id="UP001268089"/>
    </source>
</evidence>
<organism evidence="2 3">
    <name type="scientific">Rhodoferax saidenbachensis</name>
    <dbReference type="NCBI Taxonomy" id="1484693"/>
    <lineage>
        <taxon>Bacteria</taxon>
        <taxon>Pseudomonadati</taxon>
        <taxon>Pseudomonadota</taxon>
        <taxon>Betaproteobacteria</taxon>
        <taxon>Burkholderiales</taxon>
        <taxon>Comamonadaceae</taxon>
        <taxon>Rhodoferax</taxon>
    </lineage>
</organism>
<proteinExistence type="predicted"/>
<dbReference type="PANTHER" id="PTHR42842">
    <property type="entry name" value="FAD/NAD(P)-BINDING OXIDOREDUCTASE"/>
    <property type="match status" value="1"/>
</dbReference>
<accession>A0ABU1ZK96</accession>
<sequence>MIRLTELKLPLSALPVEARRAADAPTETDADRAPVAHPIDALKRLCAQALGIDPAAIADLHVFKRSFDARKADLLAVYITDITLANPALEAALLAQFLNHPHISATPDMAYRFVAQAPADLAERPVVVGFGPCGMFAALVLAQMGFKPIVLERGKPVRERTKDTWGLWRKKTLNPESNVQFGEGGAGTFSDGKLYSQIKDPRFLGRKVMHEFVQHGAPAEILYEAHPHIGTFKLVKVVEGIREQIIALGGEIRFEQRVTDVLLNQELPAQCLRGLEVENLQNGSRYELPARHVVMALGHSSRDTFAMLYERGVAMHAKPFSVGFRIEHPQGVIDRARWGRHAGHPLLGAADYKLVHHAANGRAVYSFCMCPGGTVVAATSEPGRVVTNGMSQYSRNERNANAGMVVGIDPPDYPDDATTFVHAFGEEKGQRYAAEAAAMKAQNPNAAHPMSGIAFQRQLESGAYTLGGGTYEAPGQLVGDFIAAKPSTEFGSVTPSYKPGVKLGDLAPSLPNYAIAALREALPAFGKKIKGFDMADAVLTGVETRTSSPIKMPRGDDLQSTNVRGLYPAGEGASYAGGILSAGVDGIKVAEALALAMCQPA</sequence>
<dbReference type="SUPFAM" id="SSF51905">
    <property type="entry name" value="FAD/NAD(P)-binding domain"/>
    <property type="match status" value="1"/>
</dbReference>
<feature type="domain" description="FAD-dependent protein C-terminal" evidence="1">
    <location>
        <begin position="319"/>
        <end position="546"/>
    </location>
</feature>
<dbReference type="PANTHER" id="PTHR42842:SF3">
    <property type="entry name" value="FAD_NAD(P)-BINDING OXIDOREDUCTASE FAMILY PROTEIN"/>
    <property type="match status" value="1"/>
</dbReference>
<dbReference type="EMBL" id="JAVDXO010000002">
    <property type="protein sequence ID" value="MDR7305976.1"/>
    <property type="molecule type" value="Genomic_DNA"/>
</dbReference>
<keyword evidence="3" id="KW-1185">Reference proteome</keyword>
<dbReference type="InterPro" id="IPR028348">
    <property type="entry name" value="FAD-binding_protein"/>
</dbReference>
<evidence type="ECO:0000259" key="1">
    <source>
        <dbReference type="Pfam" id="PF21688"/>
    </source>
</evidence>